<keyword evidence="1" id="KW-1185">Reference proteome</keyword>
<accession>A0ABM4BZR7</accession>
<dbReference type="PANTHER" id="PTHR21301:SF10">
    <property type="entry name" value="REVERSE TRANSCRIPTASE DOMAIN-CONTAINING PROTEIN"/>
    <property type="match status" value="1"/>
</dbReference>
<protein>
    <submittedName>
        <fullName evidence="2">Uncharacterized protein LOC136081392</fullName>
    </submittedName>
</protein>
<proteinExistence type="predicted"/>
<dbReference type="Proteomes" id="UP001652625">
    <property type="component" value="Chromosome 06"/>
</dbReference>
<reference evidence="2" key="1">
    <citation type="submission" date="2025-08" db="UniProtKB">
        <authorList>
            <consortium name="RefSeq"/>
        </authorList>
    </citation>
    <scope>IDENTIFICATION</scope>
</reference>
<organism evidence="1 2">
    <name type="scientific">Hydra vulgaris</name>
    <name type="common">Hydra</name>
    <name type="synonym">Hydra attenuata</name>
    <dbReference type="NCBI Taxonomy" id="6087"/>
    <lineage>
        <taxon>Eukaryota</taxon>
        <taxon>Metazoa</taxon>
        <taxon>Cnidaria</taxon>
        <taxon>Hydrozoa</taxon>
        <taxon>Hydroidolina</taxon>
        <taxon>Anthoathecata</taxon>
        <taxon>Aplanulata</taxon>
        <taxon>Hydridae</taxon>
        <taxon>Hydra</taxon>
    </lineage>
</organism>
<gene>
    <name evidence="2" type="primary">LOC136081392</name>
</gene>
<evidence type="ECO:0000313" key="2">
    <source>
        <dbReference type="RefSeq" id="XP_065654777.1"/>
    </source>
</evidence>
<dbReference type="GeneID" id="136081392"/>
<dbReference type="PANTHER" id="PTHR21301">
    <property type="entry name" value="REVERSE TRANSCRIPTASE"/>
    <property type="match status" value="1"/>
</dbReference>
<evidence type="ECO:0000313" key="1">
    <source>
        <dbReference type="Proteomes" id="UP001652625"/>
    </source>
</evidence>
<dbReference type="RefSeq" id="XP_065654777.1">
    <property type="nucleotide sequence ID" value="XM_065798705.1"/>
</dbReference>
<name>A0ABM4BZR7_HYDVU</name>
<sequence length="448" mass="51904">MCLRSRNKLKNKFDLLIKDCRYKDNNNQRKYKFIKEVTPNLCADNIPKHHKKLLDLGPNFVPIPSKVPYMDIIRITETAALKLKYSNKNTDANKLRQDVLRVLKIHKPVSTNLDKDQFKALKELKSSNTISIYPFDKGSGFVRINKTDALKKIEEQLGKSKIINYDPTQKLLRKVQNTLRNLKTKFTKNEYRSIYPSDATPPRLYVNLIQPTSNLNKTKLRNSKQFVECAQSWYIDPGELQVSFDIVNLYPSIPVKESIDILLEQLRNSPVFKSKLSFSEIKLLLDLCLSNCYFLHEGNIHTLEDAGPIGLSLMVVMAESFLQHYEEKALLQAQYLTPTICVKSFKRYVDDIHSRFINEAESERFLDLLNNQHTNIKYTIEKESDSHTINFLDLSITNSKSGTYLFNIYRKDAITNVQVKPHSCHDPKIIYGLFKGFIQRAFALCSKH</sequence>